<keyword evidence="3" id="KW-1185">Reference proteome</keyword>
<name>A0ABR6HA48_AMIAI</name>
<reference evidence="2 3" key="1">
    <citation type="submission" date="2020-08" db="EMBL/GenBank/DDBJ databases">
        <title>Genomic Encyclopedia of Type Strains, Phase IV (KMG-IV): sequencing the most valuable type-strain genomes for metagenomic binning, comparative biology and taxonomic classification.</title>
        <authorList>
            <person name="Goeker M."/>
        </authorList>
    </citation>
    <scope>NUCLEOTIDE SEQUENCE [LARGE SCALE GENOMIC DNA]</scope>
    <source>
        <strain evidence="2 3">DSM 10368</strain>
    </source>
</reference>
<comment type="caution">
    <text evidence="2">The sequence shown here is derived from an EMBL/GenBank/DDBJ whole genome shotgun (WGS) entry which is preliminary data.</text>
</comment>
<proteinExistence type="predicted"/>
<dbReference type="Proteomes" id="UP000577697">
    <property type="component" value="Unassembled WGS sequence"/>
</dbReference>
<protein>
    <submittedName>
        <fullName evidence="2">Uncharacterized protein</fullName>
    </submittedName>
</protein>
<evidence type="ECO:0000313" key="2">
    <source>
        <dbReference type="EMBL" id="MBB3707330.1"/>
    </source>
</evidence>
<gene>
    <name evidence="2" type="ORF">FHS67_003661</name>
</gene>
<organism evidence="2 3">
    <name type="scientific">Aminobacter aminovorans</name>
    <name type="common">Chelatobacter heintzii</name>
    <dbReference type="NCBI Taxonomy" id="83263"/>
    <lineage>
        <taxon>Bacteria</taxon>
        <taxon>Pseudomonadati</taxon>
        <taxon>Pseudomonadota</taxon>
        <taxon>Alphaproteobacteria</taxon>
        <taxon>Hyphomicrobiales</taxon>
        <taxon>Phyllobacteriaceae</taxon>
        <taxon>Aminobacter</taxon>
    </lineage>
</organism>
<accession>A0ABR6HA48</accession>
<dbReference type="RefSeq" id="WP_169808357.1">
    <property type="nucleotide sequence ID" value="NZ_CP015005.1"/>
</dbReference>
<sequence length="79" mass="8157">MSRNATEVTPMAKAGPPTLGQPGPDDAPENQFFNGCGDDDPTIFGQRRGRQLAGAQRTPSSVISLNIAGGSARRGHGPP</sequence>
<evidence type="ECO:0000313" key="3">
    <source>
        <dbReference type="Proteomes" id="UP000577697"/>
    </source>
</evidence>
<dbReference type="EMBL" id="JACICB010000013">
    <property type="protein sequence ID" value="MBB3707330.1"/>
    <property type="molecule type" value="Genomic_DNA"/>
</dbReference>
<feature type="region of interest" description="Disordered" evidence="1">
    <location>
        <begin position="1"/>
        <end position="59"/>
    </location>
</feature>
<evidence type="ECO:0000256" key="1">
    <source>
        <dbReference type="SAM" id="MobiDB-lite"/>
    </source>
</evidence>